<sequence>MPSSILDVDGLKTPLVLLPVLNHANTAGVSSAGHHDNISNIELDEVYNLVGFQVKLDGIIGLDERVRVANGTTIVGTIFALYQNGKKQQKIKQSHQLATKPKT</sequence>
<dbReference type="AlphaFoldDB" id="A0A4S8JKK8"/>
<evidence type="ECO:0000313" key="1">
    <source>
        <dbReference type="EMBL" id="THU62683.1"/>
    </source>
</evidence>
<keyword evidence="2" id="KW-1185">Reference proteome</keyword>
<dbReference type="Proteomes" id="UP000317650">
    <property type="component" value="Chromosome 1"/>
</dbReference>
<accession>A0A4S8JKK8</accession>
<organism evidence="1 2">
    <name type="scientific">Musa balbisiana</name>
    <name type="common">Banana</name>
    <dbReference type="NCBI Taxonomy" id="52838"/>
    <lineage>
        <taxon>Eukaryota</taxon>
        <taxon>Viridiplantae</taxon>
        <taxon>Streptophyta</taxon>
        <taxon>Embryophyta</taxon>
        <taxon>Tracheophyta</taxon>
        <taxon>Spermatophyta</taxon>
        <taxon>Magnoliopsida</taxon>
        <taxon>Liliopsida</taxon>
        <taxon>Zingiberales</taxon>
        <taxon>Musaceae</taxon>
        <taxon>Musa</taxon>
    </lineage>
</organism>
<dbReference type="EMBL" id="PYDT01000004">
    <property type="protein sequence ID" value="THU62683.1"/>
    <property type="molecule type" value="Genomic_DNA"/>
</dbReference>
<protein>
    <submittedName>
        <fullName evidence="1">Uncharacterized protein</fullName>
    </submittedName>
</protein>
<proteinExistence type="predicted"/>
<comment type="caution">
    <text evidence="1">The sequence shown here is derived from an EMBL/GenBank/DDBJ whole genome shotgun (WGS) entry which is preliminary data.</text>
</comment>
<evidence type="ECO:0000313" key="2">
    <source>
        <dbReference type="Proteomes" id="UP000317650"/>
    </source>
</evidence>
<reference evidence="1 2" key="1">
    <citation type="journal article" date="2019" name="Nat. Plants">
        <title>Genome sequencing of Musa balbisiana reveals subgenome evolution and function divergence in polyploid bananas.</title>
        <authorList>
            <person name="Yao X."/>
        </authorList>
    </citation>
    <scope>NUCLEOTIDE SEQUENCE [LARGE SCALE GENOMIC DNA]</scope>
    <source>
        <strain evidence="2">cv. DH-PKW</strain>
        <tissue evidence="1">Leaves</tissue>
    </source>
</reference>
<name>A0A4S8JKK8_MUSBA</name>
<gene>
    <name evidence="1" type="ORF">C4D60_Mb01t07690</name>
</gene>